<dbReference type="AlphaFoldDB" id="A0AAD9V2P5"/>
<reference evidence="1" key="1">
    <citation type="journal article" date="2023" name="G3 (Bethesda)">
        <title>Whole genome assembly and annotation of the endangered Caribbean coral Acropora cervicornis.</title>
        <authorList>
            <person name="Selwyn J.D."/>
            <person name="Vollmer S.V."/>
        </authorList>
    </citation>
    <scope>NUCLEOTIDE SEQUENCE</scope>
    <source>
        <strain evidence="1">K2</strain>
    </source>
</reference>
<gene>
    <name evidence="1" type="ORF">P5673_018752</name>
</gene>
<dbReference type="Proteomes" id="UP001249851">
    <property type="component" value="Unassembled WGS sequence"/>
</dbReference>
<sequence>MKHTVIVIDDGFPDPTIWLSFRNICPDDPDATITLYKESKSNILDKTGWLYDSEIHAGQSLLKRDFPMVDGLNDPAVRGALVTPAALEFIQIINVGQHWVCLSNIGVTIPGAVRVFDSLYRKPNASAIEHACRMMRHMGDAVTLVNEKPLRQIYAMDYIQPNEAMIKARCESITSAALKAEQLLLFQQPLKEFPITSILRR</sequence>
<evidence type="ECO:0008006" key="3">
    <source>
        <dbReference type="Google" id="ProtNLM"/>
    </source>
</evidence>
<reference evidence="1" key="2">
    <citation type="journal article" date="2023" name="Science">
        <title>Genomic signatures of disease resistance in endangered staghorn corals.</title>
        <authorList>
            <person name="Vollmer S.V."/>
            <person name="Selwyn J.D."/>
            <person name="Despard B.A."/>
            <person name="Roesel C.L."/>
        </authorList>
    </citation>
    <scope>NUCLEOTIDE SEQUENCE</scope>
    <source>
        <strain evidence="1">K2</strain>
    </source>
</reference>
<protein>
    <recommendedName>
        <fullName evidence="3">Ubiquitin-like protease family profile domain-containing protein</fullName>
    </recommendedName>
</protein>
<accession>A0AAD9V2P5</accession>
<dbReference type="PANTHER" id="PTHR34718:SF2">
    <property type="entry name" value="PHD-TYPE DOMAIN-CONTAINING PROTEIN"/>
    <property type="match status" value="1"/>
</dbReference>
<evidence type="ECO:0000313" key="1">
    <source>
        <dbReference type="EMBL" id="KAK2558575.1"/>
    </source>
</evidence>
<evidence type="ECO:0000313" key="2">
    <source>
        <dbReference type="Proteomes" id="UP001249851"/>
    </source>
</evidence>
<name>A0AAD9V2P5_ACRCE</name>
<comment type="caution">
    <text evidence="1">The sequence shown here is derived from an EMBL/GenBank/DDBJ whole genome shotgun (WGS) entry which is preliminary data.</text>
</comment>
<organism evidence="1 2">
    <name type="scientific">Acropora cervicornis</name>
    <name type="common">Staghorn coral</name>
    <dbReference type="NCBI Taxonomy" id="6130"/>
    <lineage>
        <taxon>Eukaryota</taxon>
        <taxon>Metazoa</taxon>
        <taxon>Cnidaria</taxon>
        <taxon>Anthozoa</taxon>
        <taxon>Hexacorallia</taxon>
        <taxon>Scleractinia</taxon>
        <taxon>Astrocoeniina</taxon>
        <taxon>Acroporidae</taxon>
        <taxon>Acropora</taxon>
    </lineage>
</organism>
<keyword evidence="2" id="KW-1185">Reference proteome</keyword>
<dbReference type="PANTHER" id="PTHR34718">
    <property type="entry name" value="PHD-TYPE DOMAIN-CONTAINING PROTEIN"/>
    <property type="match status" value="1"/>
</dbReference>
<proteinExistence type="predicted"/>
<dbReference type="EMBL" id="JARQWQ010000043">
    <property type="protein sequence ID" value="KAK2558575.1"/>
    <property type="molecule type" value="Genomic_DNA"/>
</dbReference>